<evidence type="ECO:0000259" key="1">
    <source>
        <dbReference type="SMART" id="SM00849"/>
    </source>
</evidence>
<evidence type="ECO:0000313" key="2">
    <source>
        <dbReference type="EMBL" id="MCJ7858775.1"/>
    </source>
</evidence>
<feature type="domain" description="Metallo-beta-lactamase" evidence="1">
    <location>
        <begin position="54"/>
        <end position="278"/>
    </location>
</feature>
<dbReference type="Gene3D" id="3.60.15.10">
    <property type="entry name" value="Ribonuclease Z/Hydroxyacylglutathione hydrolase-like"/>
    <property type="match status" value="1"/>
</dbReference>
<dbReference type="InterPro" id="IPR036866">
    <property type="entry name" value="RibonucZ/Hydroxyglut_hydro"/>
</dbReference>
<dbReference type="InterPro" id="IPR001279">
    <property type="entry name" value="Metallo-B-lactamas"/>
</dbReference>
<proteinExistence type="predicted"/>
<dbReference type="InterPro" id="IPR050855">
    <property type="entry name" value="NDM-1-like"/>
</dbReference>
<reference evidence="2" key="1">
    <citation type="submission" date="2022-04" db="EMBL/GenBank/DDBJ databases">
        <title>Corynebacterium kalidii LD5P10.</title>
        <authorList>
            <person name="Sun J.Q."/>
        </authorList>
    </citation>
    <scope>NUCLEOTIDE SEQUENCE</scope>
    <source>
        <strain evidence="2">LD5P10</strain>
    </source>
</reference>
<dbReference type="EMBL" id="JALIEA010000013">
    <property type="protein sequence ID" value="MCJ7858775.1"/>
    <property type="molecule type" value="Genomic_DNA"/>
</dbReference>
<dbReference type="PANTHER" id="PTHR42951">
    <property type="entry name" value="METALLO-BETA-LACTAMASE DOMAIN-CONTAINING"/>
    <property type="match status" value="1"/>
</dbReference>
<dbReference type="SUPFAM" id="SSF56281">
    <property type="entry name" value="Metallo-hydrolase/oxidoreductase"/>
    <property type="match status" value="1"/>
</dbReference>
<accession>A0A9X1WJY8</accession>
<dbReference type="AlphaFoldDB" id="A0A9X1WJY8"/>
<evidence type="ECO:0000313" key="3">
    <source>
        <dbReference type="Proteomes" id="UP001139207"/>
    </source>
</evidence>
<dbReference type="Pfam" id="PF00753">
    <property type="entry name" value="Lactamase_B"/>
    <property type="match status" value="1"/>
</dbReference>
<protein>
    <submittedName>
        <fullName evidence="2">MBL fold metallo-hydrolase</fullName>
    </submittedName>
</protein>
<comment type="caution">
    <text evidence="2">The sequence shown here is derived from an EMBL/GenBank/DDBJ whole genome shotgun (WGS) entry which is preliminary data.</text>
</comment>
<gene>
    <name evidence="2" type="ORF">MUN33_08595</name>
</gene>
<dbReference type="RefSeq" id="WP_244804514.1">
    <property type="nucleotide sequence ID" value="NZ_JALIEA010000013.1"/>
</dbReference>
<keyword evidence="3" id="KW-1185">Reference proteome</keyword>
<dbReference type="SMART" id="SM00849">
    <property type="entry name" value="Lactamase_B"/>
    <property type="match status" value="1"/>
</dbReference>
<dbReference type="Proteomes" id="UP001139207">
    <property type="component" value="Unassembled WGS sequence"/>
</dbReference>
<name>A0A9X1WJY8_9CORY</name>
<sequence>MAVRDDSGITPIFRAQHQAATAGKVPAPVRVSTDDGELWVRAVPMPGAGVMNSVLSTVHLGDRGVTVVDPGWAGGKAQDAAGNVLRPLDDFLRERGRRLEDVTDVVVTHAHPDHVGGAAEMLRATGARYHLGTVEQRTVDAARTGRSQDDYAVDRHAIGAPDGVLDKYPFPLAKKGLPPFIPRQRPDATVEDGDLLTDHGVTAELGWRAVLTPGHTPGHLCFADDRRKLLVAADHVLPEIFPGIGLGVASLGGNPVKDYLAGLDRLAEFDDYTVIPGHGYCFTGLAARRRETREHVMERAGEVSRVLEWNPEISVWRLAGRLTWSGGWESLADSPMVWSAIRQTMMYRDLVLEGA</sequence>
<organism evidence="2 3">
    <name type="scientific">Corynebacterium kalidii</name>
    <dbReference type="NCBI Taxonomy" id="2931982"/>
    <lineage>
        <taxon>Bacteria</taxon>
        <taxon>Bacillati</taxon>
        <taxon>Actinomycetota</taxon>
        <taxon>Actinomycetes</taxon>
        <taxon>Mycobacteriales</taxon>
        <taxon>Corynebacteriaceae</taxon>
        <taxon>Corynebacterium</taxon>
    </lineage>
</organism>
<dbReference type="PANTHER" id="PTHR42951:SF22">
    <property type="entry name" value="METALLO BETA-LACTAMASE SUPERFAMILY LIPOPROTEIN"/>
    <property type="match status" value="1"/>
</dbReference>